<protein>
    <submittedName>
        <fullName evidence="1">BnaA09g50810D protein</fullName>
    </submittedName>
</protein>
<evidence type="ECO:0000313" key="1">
    <source>
        <dbReference type="EMBL" id="CDY32515.1"/>
    </source>
</evidence>
<proteinExistence type="predicted"/>
<name>A0A078H1I6_BRANA</name>
<evidence type="ECO:0000313" key="2">
    <source>
        <dbReference type="Proteomes" id="UP000028999"/>
    </source>
</evidence>
<keyword evidence="2" id="KW-1185">Reference proteome</keyword>
<dbReference type="Proteomes" id="UP000028999">
    <property type="component" value="Unassembled WGS sequence"/>
</dbReference>
<gene>
    <name evidence="1" type="primary">BnaA09g50810D</name>
    <name evidence="1" type="ORF">GSBRNA2T00052499001</name>
</gene>
<organism evidence="1 2">
    <name type="scientific">Brassica napus</name>
    <name type="common">Rape</name>
    <dbReference type="NCBI Taxonomy" id="3708"/>
    <lineage>
        <taxon>Eukaryota</taxon>
        <taxon>Viridiplantae</taxon>
        <taxon>Streptophyta</taxon>
        <taxon>Embryophyta</taxon>
        <taxon>Tracheophyta</taxon>
        <taxon>Spermatophyta</taxon>
        <taxon>Magnoliopsida</taxon>
        <taxon>eudicotyledons</taxon>
        <taxon>Gunneridae</taxon>
        <taxon>Pentapetalae</taxon>
        <taxon>rosids</taxon>
        <taxon>malvids</taxon>
        <taxon>Brassicales</taxon>
        <taxon>Brassicaceae</taxon>
        <taxon>Brassiceae</taxon>
        <taxon>Brassica</taxon>
    </lineage>
</organism>
<dbReference type="EMBL" id="LK032295">
    <property type="protein sequence ID" value="CDY32515.1"/>
    <property type="molecule type" value="Genomic_DNA"/>
</dbReference>
<sequence>MVKATRLLHLKDKEKLSLKLPFQCLNPNLHHLLYLVRPLARPLRFQHHLVHHLLQLRDLDVADHQDEVKVVHQSEDSHRSLGELVFTHVLSQIEYLM</sequence>
<dbReference type="AlphaFoldDB" id="A0A078H1I6"/>
<dbReference type="Gramene" id="CDY32515">
    <property type="protein sequence ID" value="CDY32515"/>
    <property type="gene ID" value="GSBRNA2T00052499001"/>
</dbReference>
<reference evidence="1 2" key="1">
    <citation type="journal article" date="2014" name="Science">
        <title>Plant genetics. Early allopolyploid evolution in the post-Neolithic Brassica napus oilseed genome.</title>
        <authorList>
            <person name="Chalhoub B."/>
            <person name="Denoeud F."/>
            <person name="Liu S."/>
            <person name="Parkin I.A."/>
            <person name="Tang H."/>
            <person name="Wang X."/>
            <person name="Chiquet J."/>
            <person name="Belcram H."/>
            <person name="Tong C."/>
            <person name="Samans B."/>
            <person name="Correa M."/>
            <person name="Da Silva C."/>
            <person name="Just J."/>
            <person name="Falentin C."/>
            <person name="Koh C.S."/>
            <person name="Le Clainche I."/>
            <person name="Bernard M."/>
            <person name="Bento P."/>
            <person name="Noel B."/>
            <person name="Labadie K."/>
            <person name="Alberti A."/>
            <person name="Charles M."/>
            <person name="Arnaud D."/>
            <person name="Guo H."/>
            <person name="Daviaud C."/>
            <person name="Alamery S."/>
            <person name="Jabbari K."/>
            <person name="Zhao M."/>
            <person name="Edger P.P."/>
            <person name="Chelaifa H."/>
            <person name="Tack D."/>
            <person name="Lassalle G."/>
            <person name="Mestiri I."/>
            <person name="Schnel N."/>
            <person name="Le Paslier M.C."/>
            <person name="Fan G."/>
            <person name="Renault V."/>
            <person name="Bayer P.E."/>
            <person name="Golicz A.A."/>
            <person name="Manoli S."/>
            <person name="Lee T.H."/>
            <person name="Thi V.H."/>
            <person name="Chalabi S."/>
            <person name="Hu Q."/>
            <person name="Fan C."/>
            <person name="Tollenaere R."/>
            <person name="Lu Y."/>
            <person name="Battail C."/>
            <person name="Shen J."/>
            <person name="Sidebottom C.H."/>
            <person name="Wang X."/>
            <person name="Canaguier A."/>
            <person name="Chauveau A."/>
            <person name="Berard A."/>
            <person name="Deniot G."/>
            <person name="Guan M."/>
            <person name="Liu Z."/>
            <person name="Sun F."/>
            <person name="Lim Y.P."/>
            <person name="Lyons E."/>
            <person name="Town C.D."/>
            <person name="Bancroft I."/>
            <person name="Wang X."/>
            <person name="Meng J."/>
            <person name="Ma J."/>
            <person name="Pires J.C."/>
            <person name="King G.J."/>
            <person name="Brunel D."/>
            <person name="Delourme R."/>
            <person name="Renard M."/>
            <person name="Aury J.M."/>
            <person name="Adams K.L."/>
            <person name="Batley J."/>
            <person name="Snowdon R.J."/>
            <person name="Tost J."/>
            <person name="Edwards D."/>
            <person name="Zhou Y."/>
            <person name="Hua W."/>
            <person name="Sharpe A.G."/>
            <person name="Paterson A.H."/>
            <person name="Guan C."/>
            <person name="Wincker P."/>
        </authorList>
    </citation>
    <scope>NUCLEOTIDE SEQUENCE [LARGE SCALE GENOMIC DNA]</scope>
    <source>
        <strain evidence="2">cv. Darmor-bzh</strain>
    </source>
</reference>
<dbReference type="PaxDb" id="3708-A0A078H1I6"/>
<accession>A0A078H1I6</accession>